<dbReference type="AlphaFoldDB" id="A0AAN8JEX8"/>
<comment type="subcellular location">
    <subcellularLocation>
        <location evidence="1 12">Endoplasmic reticulum membrane</location>
        <topology evidence="1 12">Multi-pass membrane protein</topology>
    </subcellularLocation>
</comment>
<proteinExistence type="inferred from homology"/>
<evidence type="ECO:0000256" key="8">
    <source>
        <dbReference type="ARBA" id="ARBA00022989"/>
    </source>
</evidence>
<dbReference type="EC" id="2.4.1.-" evidence="12"/>
<feature type="transmembrane region" description="Helical" evidence="12">
    <location>
        <begin position="60"/>
        <end position="82"/>
    </location>
</feature>
<evidence type="ECO:0000256" key="7">
    <source>
        <dbReference type="ARBA" id="ARBA00022824"/>
    </source>
</evidence>
<keyword evidence="8 12" id="KW-1133">Transmembrane helix</keyword>
<evidence type="ECO:0000256" key="9">
    <source>
        <dbReference type="ARBA" id="ARBA00023136"/>
    </source>
</evidence>
<dbReference type="GO" id="GO:0005789">
    <property type="term" value="C:endoplasmic reticulum membrane"/>
    <property type="evidence" value="ECO:0007669"/>
    <property type="project" value="UniProtKB-SubCell"/>
</dbReference>
<accession>A0AAN8JEX8</accession>
<dbReference type="Pfam" id="PF03901">
    <property type="entry name" value="Glyco_transf_22"/>
    <property type="match status" value="1"/>
</dbReference>
<dbReference type="PANTHER" id="PTHR22760:SF1">
    <property type="entry name" value="DOL-P-MAN:MAN(7)GLCNAC(2)-PP-DOL ALPHA-1,6-MANNOSYLTRANSFERASE"/>
    <property type="match status" value="1"/>
</dbReference>
<dbReference type="EMBL" id="JAZGQO010000010">
    <property type="protein sequence ID" value="KAK6176392.1"/>
    <property type="molecule type" value="Genomic_DNA"/>
</dbReference>
<evidence type="ECO:0000256" key="2">
    <source>
        <dbReference type="ARBA" id="ARBA00004922"/>
    </source>
</evidence>
<feature type="transmembrane region" description="Helical" evidence="12">
    <location>
        <begin position="89"/>
        <end position="106"/>
    </location>
</feature>
<evidence type="ECO:0000256" key="4">
    <source>
        <dbReference type="ARBA" id="ARBA00022676"/>
    </source>
</evidence>
<dbReference type="PANTHER" id="PTHR22760">
    <property type="entry name" value="GLYCOSYLTRANSFERASE"/>
    <property type="match status" value="1"/>
</dbReference>
<evidence type="ECO:0000256" key="12">
    <source>
        <dbReference type="RuleBase" id="RU363075"/>
    </source>
</evidence>
<comment type="caution">
    <text evidence="13">The sequence shown here is derived from an EMBL/GenBank/DDBJ whole genome shotgun (WGS) entry which is preliminary data.</text>
</comment>
<evidence type="ECO:0000256" key="11">
    <source>
        <dbReference type="ARBA" id="ARBA00048899"/>
    </source>
</evidence>
<feature type="transmembrane region" description="Helical" evidence="12">
    <location>
        <begin position="200"/>
        <end position="222"/>
    </location>
</feature>
<comment type="catalytic activity">
    <reaction evidence="11">
        <text>an alpha-D-Man-(1-&gt;2)-alpha-D-Man-(1-&gt;2)-alpha-D-Man-(1-&gt;3)-[alpha-D-Man-(1-&gt;2)-alpha-D-Man-(1-&gt;3)-alpha-D-Man-(1-&gt;6)]-beta-D-Man-(1-&gt;4)-beta-D-GlcNAc-(1-&gt;4)-alpha-D-GlcNAc-diphospho-di-trans,poly-cis-dolichol + a di-trans,poly-cis-dolichyl beta-D-mannosyl phosphate = an alpha-D-Man-(1-&gt;2)-alpha-D-Man-(1-&gt;2)-alpha-D-Man-(1-&gt;3)-[alpha-D-Man-(1-&gt;2)-alpha-D-Man-(1-&gt;3)-[alpha-D-Man-(1-&gt;6)]-alpha-D-Man-(1-&gt;6)]-beta-D-Man-(1-&gt;4)-beta-D-GlcNAc-(1-&gt;4)-alpha-D-GlcNAc-diphospho-di-trans,poly-cis-dolichol + a di-trans,poly-cis-dolichyl phosphate + H(+)</text>
        <dbReference type="Rhea" id="RHEA:29535"/>
        <dbReference type="Rhea" id="RHEA-COMP:19498"/>
        <dbReference type="Rhea" id="RHEA-COMP:19501"/>
        <dbReference type="Rhea" id="RHEA-COMP:19518"/>
        <dbReference type="Rhea" id="RHEA-COMP:19519"/>
        <dbReference type="ChEBI" id="CHEBI:15378"/>
        <dbReference type="ChEBI" id="CHEBI:57683"/>
        <dbReference type="ChEBI" id="CHEBI:58211"/>
        <dbReference type="ChEBI" id="CHEBI:132517"/>
        <dbReference type="ChEBI" id="CHEBI:132519"/>
        <dbReference type="EC" id="2.4.1.260"/>
    </reaction>
    <physiologicalReaction direction="left-to-right" evidence="11">
        <dbReference type="Rhea" id="RHEA:29536"/>
    </physiologicalReaction>
</comment>
<dbReference type="Proteomes" id="UP001347796">
    <property type="component" value="Unassembled WGS sequence"/>
</dbReference>
<dbReference type="GO" id="GO:0052917">
    <property type="term" value="F:dol-P-Man:Man(7)GlcNAc(2)-PP-Dol alpha-1,6-mannosyltransferase activity"/>
    <property type="evidence" value="ECO:0007669"/>
    <property type="project" value="UniProtKB-EC"/>
</dbReference>
<keyword evidence="9 12" id="KW-0472">Membrane</keyword>
<keyword evidence="14" id="KW-1185">Reference proteome</keyword>
<gene>
    <name evidence="13" type="ORF">SNE40_014686</name>
</gene>
<comment type="function">
    <text evidence="10">Mannosyltransferase that operates in the biosynthetic pathway of dolichol-linked oligosaccharides, the glycan precursors employed in protein asparagine (N)-glycosylation. The assembly of dolichol-linked oligosaccharides begins on the cytosolic side of the endoplasmic reticulum membrane and finishes in its lumen. The sequential addition of sugars to dolichol pyrophosphate produces dolichol-linked oligosaccharides containing fourteen sugars, including two GlcNAcs, nine mannoses and three glucoses. Once assembled, the oligosaccharide is transferred from the lipid to nascent proteins by oligosaccharyltransferases. In the lumen of the endoplasmic reticulum, adds the eighth mannose residue in an alpha-1,6 linkage onto Man(7)GlcNAc(2)-PP-dolichol to produce Man(8)GlcNAc(2)-PP-dolichol.</text>
</comment>
<feature type="transmembrane region" description="Helical" evidence="12">
    <location>
        <begin position="255"/>
        <end position="279"/>
    </location>
</feature>
<evidence type="ECO:0000313" key="13">
    <source>
        <dbReference type="EMBL" id="KAK6176392.1"/>
    </source>
</evidence>
<feature type="transmembrane region" description="Helical" evidence="12">
    <location>
        <begin position="140"/>
        <end position="157"/>
    </location>
</feature>
<name>A0AAN8JEX8_PATCE</name>
<evidence type="ECO:0000256" key="6">
    <source>
        <dbReference type="ARBA" id="ARBA00022692"/>
    </source>
</evidence>
<comment type="pathway">
    <text evidence="2">Protein modification; protein glycosylation.</text>
</comment>
<keyword evidence="6 12" id="KW-0812">Transmembrane</keyword>
<evidence type="ECO:0000313" key="14">
    <source>
        <dbReference type="Proteomes" id="UP001347796"/>
    </source>
</evidence>
<feature type="transmembrane region" description="Helical" evidence="12">
    <location>
        <begin position="286"/>
        <end position="302"/>
    </location>
</feature>
<reference evidence="13 14" key="1">
    <citation type="submission" date="2024-01" db="EMBL/GenBank/DDBJ databases">
        <title>The genome of the rayed Mediterranean limpet Patella caerulea (Linnaeus, 1758).</title>
        <authorList>
            <person name="Anh-Thu Weber A."/>
            <person name="Halstead-Nussloch G."/>
        </authorList>
    </citation>
    <scope>NUCLEOTIDE SEQUENCE [LARGE SCALE GENOMIC DNA]</scope>
    <source>
        <strain evidence="13">AATW-2023a</strain>
        <tissue evidence="13">Whole specimen</tissue>
    </source>
</reference>
<feature type="transmembrane region" description="Helical" evidence="12">
    <location>
        <begin position="163"/>
        <end position="188"/>
    </location>
</feature>
<evidence type="ECO:0000256" key="5">
    <source>
        <dbReference type="ARBA" id="ARBA00022679"/>
    </source>
</evidence>
<dbReference type="GO" id="GO:0006487">
    <property type="term" value="P:protein N-linked glycosylation"/>
    <property type="evidence" value="ECO:0007669"/>
    <property type="project" value="TreeGrafter"/>
</dbReference>
<feature type="transmembrane region" description="Helical" evidence="12">
    <location>
        <begin position="118"/>
        <end position="135"/>
    </location>
</feature>
<organism evidence="13 14">
    <name type="scientific">Patella caerulea</name>
    <name type="common">Rayed Mediterranean limpet</name>
    <dbReference type="NCBI Taxonomy" id="87958"/>
    <lineage>
        <taxon>Eukaryota</taxon>
        <taxon>Metazoa</taxon>
        <taxon>Spiralia</taxon>
        <taxon>Lophotrochozoa</taxon>
        <taxon>Mollusca</taxon>
        <taxon>Gastropoda</taxon>
        <taxon>Patellogastropoda</taxon>
        <taxon>Patelloidea</taxon>
        <taxon>Patellidae</taxon>
        <taxon>Patella</taxon>
    </lineage>
</organism>
<dbReference type="InterPro" id="IPR005599">
    <property type="entry name" value="GPI_mannosylTrfase"/>
</dbReference>
<protein>
    <recommendedName>
        <fullName evidence="12">Mannosyltransferase</fullName>
        <ecNumber evidence="12">2.4.1.-</ecNumber>
    </recommendedName>
</protein>
<evidence type="ECO:0000256" key="1">
    <source>
        <dbReference type="ARBA" id="ARBA00004477"/>
    </source>
</evidence>
<sequence>MVFIEELSIIGVMIVHLLICPYTKVEESFNIQAIHDILFHKLDIEQYDHLEFTGVVPRSFLGPLVISFLSAPMVTLSQNLYLDKFFCQYIVRFWLGMVVAIGFISFTRAVGTKFGKGVKLWLIICSLTQFHFLFYMSRPLPNVFALALVLFALSAWLHEQDVLFIWLSGASIIIYRSELFLFLAPLFMTGIILRKFKWSYLAGLIAHSLLAAVILLGLTVLVDSWFWRRWLWPEGEVWWYNIILNKSSNWGTQPFLWYFYSALLRALSVTFVLVPFGALVDRRTRYLIYPSILFIILYSFLPHKELRFIIYTFPVFNVAIAAALHYLWLKRKKSIMYLFGTCLLVGNIMATSGFLYTSHHNYPGGHSLYTLHTLENKSDKIKVHIDVFSAQTGITRFTQINNNWVYNKSEDLPPIGPAINKFTHLLLAATDLDYNNNKLYQSTHTLQSTIYGFAGMRFTPRRFPPISIRIEPKIWILKRNGFS</sequence>
<comment type="similarity">
    <text evidence="3 12">Belongs to the glycosyltransferase 22 family.</text>
</comment>
<feature type="transmembrane region" description="Helical" evidence="12">
    <location>
        <begin position="308"/>
        <end position="328"/>
    </location>
</feature>
<keyword evidence="5" id="KW-0808">Transferase</keyword>
<evidence type="ECO:0000256" key="3">
    <source>
        <dbReference type="ARBA" id="ARBA00007063"/>
    </source>
</evidence>
<keyword evidence="7 12" id="KW-0256">Endoplasmic reticulum</keyword>
<feature type="transmembrane region" description="Helical" evidence="12">
    <location>
        <begin position="335"/>
        <end position="356"/>
    </location>
</feature>
<keyword evidence="4 12" id="KW-0328">Glycosyltransferase</keyword>
<evidence type="ECO:0000256" key="10">
    <source>
        <dbReference type="ARBA" id="ARBA00044721"/>
    </source>
</evidence>